<dbReference type="Proteomes" id="UP001194696">
    <property type="component" value="Unassembled WGS sequence"/>
</dbReference>
<accession>A0ABQ7JUT8</accession>
<evidence type="ECO:0008006" key="3">
    <source>
        <dbReference type="Google" id="ProtNLM"/>
    </source>
</evidence>
<name>A0ABQ7JUT8_9FUNG</name>
<dbReference type="Gene3D" id="3.80.10.10">
    <property type="entry name" value="Ribonuclease Inhibitor"/>
    <property type="match status" value="1"/>
</dbReference>
<evidence type="ECO:0000313" key="1">
    <source>
        <dbReference type="EMBL" id="KAG0285161.1"/>
    </source>
</evidence>
<dbReference type="SUPFAM" id="SSF52047">
    <property type="entry name" value="RNI-like"/>
    <property type="match status" value="1"/>
</dbReference>
<dbReference type="InterPro" id="IPR032675">
    <property type="entry name" value="LRR_dom_sf"/>
</dbReference>
<comment type="caution">
    <text evidence="1">The sequence shown here is derived from an EMBL/GenBank/DDBJ whole genome shotgun (WGS) entry which is preliminary data.</text>
</comment>
<proteinExistence type="predicted"/>
<keyword evidence="2" id="KW-1185">Reference proteome</keyword>
<organism evidence="1 2">
    <name type="scientific">Linnemannia gamsii</name>
    <dbReference type="NCBI Taxonomy" id="64522"/>
    <lineage>
        <taxon>Eukaryota</taxon>
        <taxon>Fungi</taxon>
        <taxon>Fungi incertae sedis</taxon>
        <taxon>Mucoromycota</taxon>
        <taxon>Mortierellomycotina</taxon>
        <taxon>Mortierellomycetes</taxon>
        <taxon>Mortierellales</taxon>
        <taxon>Mortierellaceae</taxon>
        <taxon>Linnemannia</taxon>
    </lineage>
</organism>
<reference evidence="1 2" key="1">
    <citation type="journal article" date="2020" name="Fungal Divers.">
        <title>Resolving the Mortierellaceae phylogeny through synthesis of multi-gene phylogenetics and phylogenomics.</title>
        <authorList>
            <person name="Vandepol N."/>
            <person name="Liber J."/>
            <person name="Desiro A."/>
            <person name="Na H."/>
            <person name="Kennedy M."/>
            <person name="Barry K."/>
            <person name="Grigoriev I.V."/>
            <person name="Miller A.N."/>
            <person name="O'Donnell K."/>
            <person name="Stajich J.E."/>
            <person name="Bonito G."/>
        </authorList>
    </citation>
    <scope>NUCLEOTIDE SEQUENCE [LARGE SCALE GENOMIC DNA]</scope>
    <source>
        <strain evidence="1 2">AD045</strain>
    </source>
</reference>
<sequence>MATFLDLPDEIRLLIGKQLHATSIYALIRVCRSSYSSFIPCLWSTLSIVRYKGDAVPAGVVHTNAHRIEAITFSATVTREYYAIAYPRLTKLQMMTFYSDKKEANYLQVQPQEKLDFARRHPFITVFRYHHKDTLPREFWEVVETVWRRLDVLDFSGVIDADAVDSFWRVCERVQTLNLQDVDFPSESLAILSTLSFPRLKDLTILKYFRQHPPLRQLWHVQLLERAKGSEHLKRIEWSVDDVVFPVQIVLDAFAEDCWPNLSGLSIAGGICSDQDVAAVLRRMISRQLTDFELWSGTFGPKTYKCLNEVHFSHLRDIRIRLIPGATSAMVQEILTECVHLVRLDAPHVFVRDIVTSSRPWGCLRLQTLVVCIAKQVDDEAEWEKRVFEQIGKLKRMVILDLQRNPYSFDQALHTLNLSGSVSSNDSSPADDFVATGSGGIRSWSGLLQLKEFSFDGDRQWMGVKELEWMIEHWKELTYITGDFRAAAGSSDDERIKQLLGQHKIVHSQDTHPWDE</sequence>
<dbReference type="EMBL" id="JAAAIM010000695">
    <property type="protein sequence ID" value="KAG0285161.1"/>
    <property type="molecule type" value="Genomic_DNA"/>
</dbReference>
<protein>
    <recommendedName>
        <fullName evidence="3">F-box domain-containing protein</fullName>
    </recommendedName>
</protein>
<evidence type="ECO:0000313" key="2">
    <source>
        <dbReference type="Proteomes" id="UP001194696"/>
    </source>
</evidence>
<gene>
    <name evidence="1" type="ORF">BGZ96_010534</name>
</gene>